<gene>
    <name evidence="1" type="ORF">BDV96DRAFT_642992</name>
</gene>
<accession>A0A6A5ZKP1</accession>
<dbReference type="Gene3D" id="3.10.450.50">
    <property type="match status" value="1"/>
</dbReference>
<dbReference type="InterPro" id="IPR032710">
    <property type="entry name" value="NTF2-like_dom_sf"/>
</dbReference>
<dbReference type="PANTHER" id="PTHR39598:SF1">
    <property type="entry name" value="AUSTINOID BIOSYNTHESIS CLUSTERS PROTEIN F-RELATED"/>
    <property type="match status" value="1"/>
</dbReference>
<organism evidence="1 2">
    <name type="scientific">Lophiotrema nucula</name>
    <dbReference type="NCBI Taxonomy" id="690887"/>
    <lineage>
        <taxon>Eukaryota</taxon>
        <taxon>Fungi</taxon>
        <taxon>Dikarya</taxon>
        <taxon>Ascomycota</taxon>
        <taxon>Pezizomycotina</taxon>
        <taxon>Dothideomycetes</taxon>
        <taxon>Pleosporomycetidae</taxon>
        <taxon>Pleosporales</taxon>
        <taxon>Lophiotremataceae</taxon>
        <taxon>Lophiotrema</taxon>
    </lineage>
</organism>
<sequence length="146" mass="16416">MPATADVQAAIIDAFIQGWRGWTPEGMLAPCSSDCTQLALPLSDGRPLKSRPDMEMLFPILMRELSNFDLNVHNIVHDPEHSKAALYATAKADTPFGPYNNEHALFLWFDESGNINKMEEMFDSAFMATFQPAFRDYLVSKQQKAT</sequence>
<keyword evidence="2" id="KW-1185">Reference proteome</keyword>
<protein>
    <recommendedName>
        <fullName evidence="3">SnoaL-like domain-containing protein</fullName>
    </recommendedName>
</protein>
<name>A0A6A5ZKP1_9PLEO</name>
<dbReference type="InterPro" id="IPR050977">
    <property type="entry name" value="Fungal_Meroterpenoid_Isomerase"/>
</dbReference>
<dbReference type="AlphaFoldDB" id="A0A6A5ZKP1"/>
<dbReference type="PANTHER" id="PTHR39598">
    <property type="entry name" value="AUSTINOL SYNTHESIS PROTEIN F-RELATED"/>
    <property type="match status" value="1"/>
</dbReference>
<dbReference type="OrthoDB" id="3758478at2759"/>
<dbReference type="Proteomes" id="UP000799770">
    <property type="component" value="Unassembled WGS sequence"/>
</dbReference>
<evidence type="ECO:0000313" key="1">
    <source>
        <dbReference type="EMBL" id="KAF2118821.1"/>
    </source>
</evidence>
<proteinExistence type="predicted"/>
<evidence type="ECO:0000313" key="2">
    <source>
        <dbReference type="Proteomes" id="UP000799770"/>
    </source>
</evidence>
<reference evidence="1" key="1">
    <citation type="journal article" date="2020" name="Stud. Mycol.">
        <title>101 Dothideomycetes genomes: a test case for predicting lifestyles and emergence of pathogens.</title>
        <authorList>
            <person name="Haridas S."/>
            <person name="Albert R."/>
            <person name="Binder M."/>
            <person name="Bloem J."/>
            <person name="Labutti K."/>
            <person name="Salamov A."/>
            <person name="Andreopoulos B."/>
            <person name="Baker S."/>
            <person name="Barry K."/>
            <person name="Bills G."/>
            <person name="Bluhm B."/>
            <person name="Cannon C."/>
            <person name="Castanera R."/>
            <person name="Culley D."/>
            <person name="Daum C."/>
            <person name="Ezra D."/>
            <person name="Gonzalez J."/>
            <person name="Henrissat B."/>
            <person name="Kuo A."/>
            <person name="Liang C."/>
            <person name="Lipzen A."/>
            <person name="Lutzoni F."/>
            <person name="Magnuson J."/>
            <person name="Mondo S."/>
            <person name="Nolan M."/>
            <person name="Ohm R."/>
            <person name="Pangilinan J."/>
            <person name="Park H.-J."/>
            <person name="Ramirez L."/>
            <person name="Alfaro M."/>
            <person name="Sun H."/>
            <person name="Tritt A."/>
            <person name="Yoshinaga Y."/>
            <person name="Zwiers L.-H."/>
            <person name="Turgeon B."/>
            <person name="Goodwin S."/>
            <person name="Spatafora J."/>
            <person name="Crous P."/>
            <person name="Grigoriev I."/>
        </authorList>
    </citation>
    <scope>NUCLEOTIDE SEQUENCE</scope>
    <source>
        <strain evidence="1">CBS 627.86</strain>
    </source>
</reference>
<dbReference type="EMBL" id="ML977316">
    <property type="protein sequence ID" value="KAF2118821.1"/>
    <property type="molecule type" value="Genomic_DNA"/>
</dbReference>
<evidence type="ECO:0008006" key="3">
    <source>
        <dbReference type="Google" id="ProtNLM"/>
    </source>
</evidence>
<dbReference type="SUPFAM" id="SSF54427">
    <property type="entry name" value="NTF2-like"/>
    <property type="match status" value="1"/>
</dbReference>